<gene>
    <name evidence="1" type="ORF">NLG97_g8507</name>
</gene>
<keyword evidence="2" id="KW-1185">Reference proteome</keyword>
<reference evidence="1" key="1">
    <citation type="submission" date="2022-07" db="EMBL/GenBank/DDBJ databases">
        <title>Genome Sequence of Lecanicillium saksenae.</title>
        <authorList>
            <person name="Buettner E."/>
        </authorList>
    </citation>
    <scope>NUCLEOTIDE SEQUENCE</scope>
    <source>
        <strain evidence="1">VT-O1</strain>
    </source>
</reference>
<dbReference type="Proteomes" id="UP001148737">
    <property type="component" value="Unassembled WGS sequence"/>
</dbReference>
<sequence>MYDNISWSLPRLENVAADEHLARHVRRLDIGMATRVAGAVETEYVERMRDNLCGILKRLTSLHTLVVVVMSVNPARRLGFTRTVVAALQAVQLPKLTEFDLHLAFQGDLEYIVKGPQATALISITDICSRLKHLALGAERGTSSLSGDGHNNQPGNAARPIVPGTGHLRTLVEASSHLESLAIDVQNTLDIDGWVFSPRLAALRLRRVEASPATLSSLFSRAGGLRYVELRRVKLKYGQWSQILEALHASSSSCLVELYMRKCRHQKLGTGPDDEAERKKRREDAIAVFTILQATLSENRYNLRLPPVDRAENFIENAITID</sequence>
<evidence type="ECO:0000313" key="1">
    <source>
        <dbReference type="EMBL" id="KAJ3478677.1"/>
    </source>
</evidence>
<proteinExistence type="predicted"/>
<comment type="caution">
    <text evidence="1">The sequence shown here is derived from an EMBL/GenBank/DDBJ whole genome shotgun (WGS) entry which is preliminary data.</text>
</comment>
<evidence type="ECO:0000313" key="2">
    <source>
        <dbReference type="Proteomes" id="UP001148737"/>
    </source>
</evidence>
<organism evidence="1 2">
    <name type="scientific">Lecanicillium saksenae</name>
    <dbReference type="NCBI Taxonomy" id="468837"/>
    <lineage>
        <taxon>Eukaryota</taxon>
        <taxon>Fungi</taxon>
        <taxon>Dikarya</taxon>
        <taxon>Ascomycota</taxon>
        <taxon>Pezizomycotina</taxon>
        <taxon>Sordariomycetes</taxon>
        <taxon>Hypocreomycetidae</taxon>
        <taxon>Hypocreales</taxon>
        <taxon>Cordycipitaceae</taxon>
        <taxon>Lecanicillium</taxon>
    </lineage>
</organism>
<dbReference type="EMBL" id="JANAKD010001516">
    <property type="protein sequence ID" value="KAJ3478677.1"/>
    <property type="molecule type" value="Genomic_DNA"/>
</dbReference>
<name>A0ACC1QKN5_9HYPO</name>
<protein>
    <submittedName>
        <fullName evidence="1">Uncharacterized protein</fullName>
    </submittedName>
</protein>
<accession>A0ACC1QKN5</accession>